<dbReference type="AlphaFoldDB" id="A0A6C0AWC7"/>
<name>A0A6C0AWC7_9ZZZZ</name>
<dbReference type="PANTHER" id="PTHR43158:SF2">
    <property type="entry name" value="SKFA PEPTIDE EXPORT ATP-BINDING PROTEIN SKFE"/>
    <property type="match status" value="1"/>
</dbReference>
<evidence type="ECO:0000313" key="4">
    <source>
        <dbReference type="EMBL" id="QHS84124.1"/>
    </source>
</evidence>
<dbReference type="Pfam" id="PF00005">
    <property type="entry name" value="ABC_tran"/>
    <property type="match status" value="1"/>
</dbReference>
<dbReference type="GO" id="GO:0016887">
    <property type="term" value="F:ATP hydrolysis activity"/>
    <property type="evidence" value="ECO:0007669"/>
    <property type="project" value="InterPro"/>
</dbReference>
<evidence type="ECO:0000256" key="1">
    <source>
        <dbReference type="ARBA" id="ARBA00022741"/>
    </source>
</evidence>
<protein>
    <recommendedName>
        <fullName evidence="3">ABC transporter domain-containing protein</fullName>
    </recommendedName>
</protein>
<evidence type="ECO:0000259" key="3">
    <source>
        <dbReference type="PROSITE" id="PS50893"/>
    </source>
</evidence>
<dbReference type="InterPro" id="IPR003593">
    <property type="entry name" value="AAA+_ATPase"/>
</dbReference>
<reference evidence="4" key="1">
    <citation type="journal article" date="2020" name="Nature">
        <title>Giant virus diversity and host interactions through global metagenomics.</title>
        <authorList>
            <person name="Schulz F."/>
            <person name="Roux S."/>
            <person name="Paez-Espino D."/>
            <person name="Jungbluth S."/>
            <person name="Walsh D.A."/>
            <person name="Denef V.J."/>
            <person name="McMahon K.D."/>
            <person name="Konstantinidis K.T."/>
            <person name="Eloe-Fadrosh E.A."/>
            <person name="Kyrpides N.C."/>
            <person name="Woyke T."/>
        </authorList>
    </citation>
    <scope>NUCLEOTIDE SEQUENCE</scope>
    <source>
        <strain evidence="4">GVMAG-S-ERX555965-48</strain>
    </source>
</reference>
<dbReference type="InterPro" id="IPR027417">
    <property type="entry name" value="P-loop_NTPase"/>
</dbReference>
<sequence>MTNLVSIDNLLFKYDNKIIFNNLSLELTFNKCYVLSGLNGSGKSTILKILAGKTLAEINKVKLLNKDPFRDTSLNKDITFINNDWGMKSNAFSGTSPLQSSMKVKDMMQQIKLDFPDRNKELLSVLKINEEWRLNAVSDGQRKRIQIYLNLIKPFKICLLDEITVNLDLLVKDRLMQYLKKESIIRQCSIIYVTHIFDGLNEWCSDLIYLKKNKEISIIPSSEVKDIYTYLLHSFQSEETIEDEKEDINIEINSKNAGGYSHGVLINYKI</sequence>
<dbReference type="PROSITE" id="PS50893">
    <property type="entry name" value="ABC_TRANSPORTER_2"/>
    <property type="match status" value="1"/>
</dbReference>
<accession>A0A6C0AWC7</accession>
<evidence type="ECO:0000256" key="2">
    <source>
        <dbReference type="ARBA" id="ARBA00022840"/>
    </source>
</evidence>
<dbReference type="EMBL" id="MN738772">
    <property type="protein sequence ID" value="QHS84124.1"/>
    <property type="molecule type" value="Genomic_DNA"/>
</dbReference>
<dbReference type="InterPro" id="IPR003439">
    <property type="entry name" value="ABC_transporter-like_ATP-bd"/>
</dbReference>
<dbReference type="GO" id="GO:0005524">
    <property type="term" value="F:ATP binding"/>
    <property type="evidence" value="ECO:0007669"/>
    <property type="project" value="UniProtKB-KW"/>
</dbReference>
<dbReference type="Gene3D" id="3.40.50.300">
    <property type="entry name" value="P-loop containing nucleotide triphosphate hydrolases"/>
    <property type="match status" value="1"/>
</dbReference>
<dbReference type="SUPFAM" id="SSF52540">
    <property type="entry name" value="P-loop containing nucleoside triphosphate hydrolases"/>
    <property type="match status" value="1"/>
</dbReference>
<organism evidence="4">
    <name type="scientific">viral metagenome</name>
    <dbReference type="NCBI Taxonomy" id="1070528"/>
    <lineage>
        <taxon>unclassified sequences</taxon>
        <taxon>metagenomes</taxon>
        <taxon>organismal metagenomes</taxon>
    </lineage>
</organism>
<proteinExistence type="predicted"/>
<dbReference type="PANTHER" id="PTHR43158">
    <property type="entry name" value="SKFA PEPTIDE EXPORT ATP-BINDING PROTEIN SKFE"/>
    <property type="match status" value="1"/>
</dbReference>
<dbReference type="SMART" id="SM00382">
    <property type="entry name" value="AAA"/>
    <property type="match status" value="1"/>
</dbReference>
<feature type="domain" description="ABC transporter" evidence="3">
    <location>
        <begin position="5"/>
        <end position="237"/>
    </location>
</feature>
<keyword evidence="1" id="KW-0547">Nucleotide-binding</keyword>
<keyword evidence="2" id="KW-0067">ATP-binding</keyword>